<dbReference type="SUPFAM" id="SSF56672">
    <property type="entry name" value="DNA/RNA polymerases"/>
    <property type="match status" value="1"/>
</dbReference>
<keyword evidence="4" id="KW-1185">Reference proteome</keyword>
<gene>
    <name evidence="3" type="ORF">NQ314_000125</name>
</gene>
<dbReference type="PANTHER" id="PTHR33050:SF7">
    <property type="entry name" value="RIBONUCLEASE H"/>
    <property type="match status" value="1"/>
</dbReference>
<evidence type="ECO:0000313" key="3">
    <source>
        <dbReference type="EMBL" id="KAJ8972565.1"/>
    </source>
</evidence>
<accession>A0AAV8ZXN2</accession>
<dbReference type="PROSITE" id="PS50878">
    <property type="entry name" value="RT_POL"/>
    <property type="match status" value="1"/>
</dbReference>
<dbReference type="InterPro" id="IPR043502">
    <property type="entry name" value="DNA/RNA_pol_sf"/>
</dbReference>
<sequence length="113" mass="12698">MYLDDILIIAKDKSECERNTKLTLRLLNDLGFIINTEKSQLTPSQEITYLGFTYDLIQMTVSLPLKKINSIKKGIKKYITKSSTTIRAFAKIIGVLVAAAPLPYFIVVTVSKN</sequence>
<keyword evidence="1" id="KW-1133">Transmembrane helix</keyword>
<feature type="domain" description="Reverse transcriptase" evidence="2">
    <location>
        <begin position="1"/>
        <end position="54"/>
    </location>
</feature>
<keyword evidence="1" id="KW-0812">Transmembrane</keyword>
<dbReference type="PANTHER" id="PTHR33050">
    <property type="entry name" value="REVERSE TRANSCRIPTASE DOMAIN-CONTAINING PROTEIN"/>
    <property type="match status" value="1"/>
</dbReference>
<name>A0AAV8ZXN2_9CUCU</name>
<keyword evidence="1" id="KW-0472">Membrane</keyword>
<protein>
    <recommendedName>
        <fullName evidence="2">Reverse transcriptase domain-containing protein</fullName>
    </recommendedName>
</protein>
<proteinExistence type="predicted"/>
<dbReference type="EMBL" id="JANEYF010000037">
    <property type="protein sequence ID" value="KAJ8972565.1"/>
    <property type="molecule type" value="Genomic_DNA"/>
</dbReference>
<dbReference type="Proteomes" id="UP001162156">
    <property type="component" value="Unassembled WGS sequence"/>
</dbReference>
<dbReference type="InterPro" id="IPR000477">
    <property type="entry name" value="RT_dom"/>
</dbReference>
<dbReference type="AlphaFoldDB" id="A0AAV8ZXN2"/>
<evidence type="ECO:0000313" key="4">
    <source>
        <dbReference type="Proteomes" id="UP001162156"/>
    </source>
</evidence>
<dbReference type="Gene3D" id="3.30.70.270">
    <property type="match status" value="1"/>
</dbReference>
<reference evidence="3" key="1">
    <citation type="journal article" date="2023" name="Insect Mol. Biol.">
        <title>Genome sequencing provides insights into the evolution of gene families encoding plant cell wall-degrading enzymes in longhorned beetles.</title>
        <authorList>
            <person name="Shin N.R."/>
            <person name="Okamura Y."/>
            <person name="Kirsch R."/>
            <person name="Pauchet Y."/>
        </authorList>
    </citation>
    <scope>NUCLEOTIDE SEQUENCE</scope>
    <source>
        <strain evidence="3">RBIC_L_NR</strain>
    </source>
</reference>
<dbReference type="Pfam" id="PF00078">
    <property type="entry name" value="RVT_1"/>
    <property type="match status" value="1"/>
</dbReference>
<dbReference type="InterPro" id="IPR052055">
    <property type="entry name" value="Hepadnavirus_pol/RT"/>
</dbReference>
<feature type="transmembrane region" description="Helical" evidence="1">
    <location>
        <begin position="86"/>
        <end position="107"/>
    </location>
</feature>
<dbReference type="GO" id="GO:0071897">
    <property type="term" value="P:DNA biosynthetic process"/>
    <property type="evidence" value="ECO:0007669"/>
    <property type="project" value="UniProtKB-ARBA"/>
</dbReference>
<dbReference type="InterPro" id="IPR043128">
    <property type="entry name" value="Rev_trsase/Diguanyl_cyclase"/>
</dbReference>
<comment type="caution">
    <text evidence="3">The sequence shown here is derived from an EMBL/GenBank/DDBJ whole genome shotgun (WGS) entry which is preliminary data.</text>
</comment>
<organism evidence="3 4">
    <name type="scientific">Rhamnusium bicolor</name>
    <dbReference type="NCBI Taxonomy" id="1586634"/>
    <lineage>
        <taxon>Eukaryota</taxon>
        <taxon>Metazoa</taxon>
        <taxon>Ecdysozoa</taxon>
        <taxon>Arthropoda</taxon>
        <taxon>Hexapoda</taxon>
        <taxon>Insecta</taxon>
        <taxon>Pterygota</taxon>
        <taxon>Neoptera</taxon>
        <taxon>Endopterygota</taxon>
        <taxon>Coleoptera</taxon>
        <taxon>Polyphaga</taxon>
        <taxon>Cucujiformia</taxon>
        <taxon>Chrysomeloidea</taxon>
        <taxon>Cerambycidae</taxon>
        <taxon>Lepturinae</taxon>
        <taxon>Rhagiini</taxon>
        <taxon>Rhamnusium</taxon>
    </lineage>
</organism>
<evidence type="ECO:0000259" key="2">
    <source>
        <dbReference type="PROSITE" id="PS50878"/>
    </source>
</evidence>
<evidence type="ECO:0000256" key="1">
    <source>
        <dbReference type="SAM" id="Phobius"/>
    </source>
</evidence>